<dbReference type="AlphaFoldDB" id="A0A8J2SYF1"/>
<evidence type="ECO:0000313" key="2">
    <source>
        <dbReference type="Proteomes" id="UP000789595"/>
    </source>
</evidence>
<accession>A0A8J2SYF1</accession>
<comment type="caution">
    <text evidence="1">The sequence shown here is derived from an EMBL/GenBank/DDBJ whole genome shotgun (WGS) entry which is preliminary data.</text>
</comment>
<dbReference type="Proteomes" id="UP000789595">
    <property type="component" value="Unassembled WGS sequence"/>
</dbReference>
<organism evidence="1 2">
    <name type="scientific">Pelagomonas calceolata</name>
    <dbReference type="NCBI Taxonomy" id="35677"/>
    <lineage>
        <taxon>Eukaryota</taxon>
        <taxon>Sar</taxon>
        <taxon>Stramenopiles</taxon>
        <taxon>Ochrophyta</taxon>
        <taxon>Pelagophyceae</taxon>
        <taxon>Pelagomonadales</taxon>
        <taxon>Pelagomonadaceae</taxon>
        <taxon>Pelagomonas</taxon>
    </lineage>
</organism>
<dbReference type="EMBL" id="CAKKNE010000004">
    <property type="protein sequence ID" value="CAH0375379.1"/>
    <property type="molecule type" value="Genomic_DNA"/>
</dbReference>
<reference evidence="1" key="1">
    <citation type="submission" date="2021-11" db="EMBL/GenBank/DDBJ databases">
        <authorList>
            <consortium name="Genoscope - CEA"/>
            <person name="William W."/>
        </authorList>
    </citation>
    <scope>NUCLEOTIDE SEQUENCE</scope>
</reference>
<protein>
    <submittedName>
        <fullName evidence="1">Uncharacterized protein</fullName>
    </submittedName>
</protein>
<name>A0A8J2SYF1_9STRA</name>
<evidence type="ECO:0000313" key="1">
    <source>
        <dbReference type="EMBL" id="CAH0375379.1"/>
    </source>
</evidence>
<gene>
    <name evidence="1" type="ORF">PECAL_4P27110</name>
</gene>
<proteinExistence type="predicted"/>
<keyword evidence="2" id="KW-1185">Reference proteome</keyword>
<sequence length="212" mass="23266">MDRSRCARRWSSVWASSLRVRHTVSGFGRLRAADSGFTKPSGGGGAKPHFRASAARWASRCFARFSKLYVNGSSLRPQARRDAASVGVTGRELPAHTGLRHWRPKSLVIEFWRGCQSGVLVVWPRPPRPPPTGRFAAGALAARIVGGDVARNKGSPLYAGRYDTDAPFARAYDDNDGASAASALVRGDDVYWYNWDAALDSRETQRAEALYR</sequence>